<dbReference type="PANTHER" id="PTHR33164">
    <property type="entry name" value="TRANSCRIPTIONAL REGULATOR, MARR FAMILY"/>
    <property type="match status" value="1"/>
</dbReference>
<dbReference type="SUPFAM" id="SSF46785">
    <property type="entry name" value="Winged helix' DNA-binding domain"/>
    <property type="match status" value="1"/>
</dbReference>
<dbReference type="InterPro" id="IPR039422">
    <property type="entry name" value="MarR/SlyA-like"/>
</dbReference>
<dbReference type="GO" id="GO:0003700">
    <property type="term" value="F:DNA-binding transcription factor activity"/>
    <property type="evidence" value="ECO:0007669"/>
    <property type="project" value="InterPro"/>
</dbReference>
<feature type="domain" description="HTH marR-type" evidence="1">
    <location>
        <begin position="31"/>
        <end position="168"/>
    </location>
</feature>
<dbReference type="OrthoDB" id="3237509at2"/>
<dbReference type="InterPro" id="IPR000835">
    <property type="entry name" value="HTH_MarR-typ"/>
</dbReference>
<dbReference type="InterPro" id="IPR036390">
    <property type="entry name" value="WH_DNA-bd_sf"/>
</dbReference>
<evidence type="ECO:0000313" key="2">
    <source>
        <dbReference type="EMBL" id="TXK06233.1"/>
    </source>
</evidence>
<reference evidence="2 3" key="1">
    <citation type="submission" date="2019-08" db="EMBL/GenBank/DDBJ databases">
        <authorList>
            <person name="Dong K."/>
        </authorList>
    </citation>
    <scope>NUCLEOTIDE SEQUENCE [LARGE SCALE GENOMIC DNA]</scope>
    <source>
        <strain evidence="2 3">M4-8</strain>
    </source>
</reference>
<dbReference type="Gene3D" id="1.10.10.10">
    <property type="entry name" value="Winged helix-like DNA-binding domain superfamily/Winged helix DNA-binding domain"/>
    <property type="match status" value="1"/>
</dbReference>
<dbReference type="GO" id="GO:0006950">
    <property type="term" value="P:response to stress"/>
    <property type="evidence" value="ECO:0007669"/>
    <property type="project" value="TreeGrafter"/>
</dbReference>
<dbReference type="Pfam" id="PF12802">
    <property type="entry name" value="MarR_2"/>
    <property type="match status" value="1"/>
</dbReference>
<proteinExistence type="predicted"/>
<accession>A0A5C8HT43</accession>
<sequence>MSEKFTSQQPDQVDAIVAAWRRERPDTDPSPQGIVGRLHRIAGLLDDALDENFRHFDLSQGEFDVLATLRRAGAPYERTAGELAEHTMITTGGLSKRIDRLEARGLIIRTIDSVDTRRRNIRLSSEGLALVDEAFTAHLALEHRLIQGIADPEAFAATLRAWGNALRAAPQS</sequence>
<keyword evidence="3" id="KW-1185">Reference proteome</keyword>
<dbReference type="SMART" id="SM00347">
    <property type="entry name" value="HTH_MARR"/>
    <property type="match status" value="1"/>
</dbReference>
<gene>
    <name evidence="2" type="ORF">FVP60_04540</name>
</gene>
<dbReference type="Proteomes" id="UP000321196">
    <property type="component" value="Unassembled WGS sequence"/>
</dbReference>
<dbReference type="EMBL" id="VRSW01000001">
    <property type="protein sequence ID" value="TXK06233.1"/>
    <property type="molecule type" value="Genomic_DNA"/>
</dbReference>
<organism evidence="2 3">
    <name type="scientific">Microbacterium mitrae</name>
    <dbReference type="NCBI Taxonomy" id="664640"/>
    <lineage>
        <taxon>Bacteria</taxon>
        <taxon>Bacillati</taxon>
        <taxon>Actinomycetota</taxon>
        <taxon>Actinomycetes</taxon>
        <taxon>Micrococcales</taxon>
        <taxon>Microbacteriaceae</taxon>
        <taxon>Microbacterium</taxon>
    </lineage>
</organism>
<comment type="caution">
    <text evidence="2">The sequence shown here is derived from an EMBL/GenBank/DDBJ whole genome shotgun (WGS) entry which is preliminary data.</text>
</comment>
<evidence type="ECO:0000313" key="3">
    <source>
        <dbReference type="Proteomes" id="UP000321196"/>
    </source>
</evidence>
<dbReference type="AlphaFoldDB" id="A0A5C8HT43"/>
<dbReference type="InterPro" id="IPR036388">
    <property type="entry name" value="WH-like_DNA-bd_sf"/>
</dbReference>
<protein>
    <submittedName>
        <fullName evidence="2">MarR family transcriptional regulator</fullName>
    </submittedName>
</protein>
<evidence type="ECO:0000259" key="1">
    <source>
        <dbReference type="PROSITE" id="PS50995"/>
    </source>
</evidence>
<dbReference type="PROSITE" id="PS50995">
    <property type="entry name" value="HTH_MARR_2"/>
    <property type="match status" value="1"/>
</dbReference>
<name>A0A5C8HT43_9MICO</name>
<dbReference type="RefSeq" id="WP_147825042.1">
    <property type="nucleotide sequence ID" value="NZ_BAAARG010000001.1"/>
</dbReference>
<dbReference type="PANTHER" id="PTHR33164:SF104">
    <property type="entry name" value="TRANSCRIPTIONAL REGULATORY PROTEIN"/>
    <property type="match status" value="1"/>
</dbReference>